<accession>A0A9W8NL26</accession>
<dbReference type="Proteomes" id="UP001148614">
    <property type="component" value="Unassembled WGS sequence"/>
</dbReference>
<evidence type="ECO:0000313" key="4">
    <source>
        <dbReference type="Proteomes" id="UP001148614"/>
    </source>
</evidence>
<protein>
    <submittedName>
        <fullName evidence="3">Uncharacterized protein</fullName>
    </submittedName>
</protein>
<dbReference type="EMBL" id="JANPWZ010000232">
    <property type="protein sequence ID" value="KAJ3578308.1"/>
    <property type="molecule type" value="Genomic_DNA"/>
</dbReference>
<reference evidence="3" key="1">
    <citation type="submission" date="2022-07" db="EMBL/GenBank/DDBJ databases">
        <title>Genome Sequence of Xylaria arbuscula.</title>
        <authorList>
            <person name="Buettner E."/>
        </authorList>
    </citation>
    <scope>NUCLEOTIDE SEQUENCE</scope>
    <source>
        <strain evidence="3">VT107</strain>
    </source>
</reference>
<feature type="region of interest" description="Disordered" evidence="1">
    <location>
        <begin position="145"/>
        <end position="164"/>
    </location>
</feature>
<evidence type="ECO:0000313" key="3">
    <source>
        <dbReference type="EMBL" id="KAJ3578308.1"/>
    </source>
</evidence>
<keyword evidence="4" id="KW-1185">Reference proteome</keyword>
<feature type="chain" id="PRO_5040901209" evidence="2">
    <location>
        <begin position="16"/>
        <end position="212"/>
    </location>
</feature>
<gene>
    <name evidence="3" type="ORF">NPX13_g2258</name>
</gene>
<name>A0A9W8NL26_9PEZI</name>
<dbReference type="AlphaFoldDB" id="A0A9W8NL26"/>
<proteinExistence type="predicted"/>
<dbReference type="VEuPathDB" id="FungiDB:F4678DRAFT_455600"/>
<evidence type="ECO:0000256" key="2">
    <source>
        <dbReference type="SAM" id="SignalP"/>
    </source>
</evidence>
<sequence length="212" mass="22094">MLLFVFVLLMIEALGLEISAAGTVDFDVEIITSAGPDILDSQFDHWLPTSSTAIQTTLSLDPSHAIPDAGGSSSHASSPNLVATQSVAQTVNKTSPQITLVTTTELLCHPLSRTSLPVISTPATILPETTPIHSARNNSTVSFRSFKMGTRPTPSPTIPASSEGVGTVSFKTGTLPVPSPTISTGSGRSVLVQQAWPSLAAMAIIILSLSYL</sequence>
<evidence type="ECO:0000256" key="1">
    <source>
        <dbReference type="SAM" id="MobiDB-lite"/>
    </source>
</evidence>
<keyword evidence="2" id="KW-0732">Signal</keyword>
<feature type="signal peptide" evidence="2">
    <location>
        <begin position="1"/>
        <end position="15"/>
    </location>
</feature>
<comment type="caution">
    <text evidence="3">The sequence shown here is derived from an EMBL/GenBank/DDBJ whole genome shotgun (WGS) entry which is preliminary data.</text>
</comment>
<organism evidence="3 4">
    <name type="scientific">Xylaria arbuscula</name>
    <dbReference type="NCBI Taxonomy" id="114810"/>
    <lineage>
        <taxon>Eukaryota</taxon>
        <taxon>Fungi</taxon>
        <taxon>Dikarya</taxon>
        <taxon>Ascomycota</taxon>
        <taxon>Pezizomycotina</taxon>
        <taxon>Sordariomycetes</taxon>
        <taxon>Xylariomycetidae</taxon>
        <taxon>Xylariales</taxon>
        <taxon>Xylariaceae</taxon>
        <taxon>Xylaria</taxon>
    </lineage>
</organism>